<dbReference type="InterPro" id="IPR004089">
    <property type="entry name" value="MCPsignal_dom"/>
</dbReference>
<organism evidence="4 5">
    <name type="scientific">Vallitalea pronyensis</name>
    <dbReference type="NCBI Taxonomy" id="1348613"/>
    <lineage>
        <taxon>Bacteria</taxon>
        <taxon>Bacillati</taxon>
        <taxon>Bacillota</taxon>
        <taxon>Clostridia</taxon>
        <taxon>Lachnospirales</taxon>
        <taxon>Vallitaleaceae</taxon>
        <taxon>Vallitalea</taxon>
    </lineage>
</organism>
<evidence type="ECO:0000313" key="4">
    <source>
        <dbReference type="EMBL" id="QUI22321.1"/>
    </source>
</evidence>
<proteinExistence type="predicted"/>
<dbReference type="Proteomes" id="UP000683246">
    <property type="component" value="Chromosome"/>
</dbReference>
<dbReference type="EMBL" id="CP058649">
    <property type="protein sequence ID" value="QUI22321.1"/>
    <property type="molecule type" value="Genomic_DNA"/>
</dbReference>
<sequence length="487" mass="54394">MKLFKRKPCKEANCVLNYVNNRFNGTEETIADPKYPIHKKMLQYFNRLFDNQKRLSNVAKDTLDIAVSLSEFDVLMKHSSDKLISFSEDIATLSESNLAIVEETTASMNQVNQTISNVSDSLTILSNESNDLVENNQQGIHDLENVIHIKETVIVNAEKMKTEVDQLIELSEKIEDIVTSVGQIADQTNLLALNASIEASRAGENGKGFAVVADEIKKLAENTKLNLDGMHTFVSDIRASASRGKDSMENTITSTLKMSDKIDDVSNTITENIGKLNQSIDNIKDISVSINQISIAADEINNAMEASGSDAEKLSDMTKSIHNDAIESKEIANQFIEVDHKLAQVNQDTLHALKGTANALKNDDIITIIHQAKTSHEQWLEKLRSMVNTHTILPLQTDDHKCKFGHYYHSIKIDHPEIKPIWDGIDEYHALLHQTGDHVIDAIKKASYSEAENYFEQCVGYGKKVIDTLLVVEKSILAANEKNIQVY</sequence>
<dbReference type="GO" id="GO:0007165">
    <property type="term" value="P:signal transduction"/>
    <property type="evidence" value="ECO:0007669"/>
    <property type="project" value="UniProtKB-KW"/>
</dbReference>
<keyword evidence="1 2" id="KW-0807">Transducer</keyword>
<dbReference type="PROSITE" id="PS50111">
    <property type="entry name" value="CHEMOTAXIS_TRANSDUC_2"/>
    <property type="match status" value="1"/>
</dbReference>
<feature type="domain" description="Methyl-accepting transducer" evidence="3">
    <location>
        <begin position="79"/>
        <end position="308"/>
    </location>
</feature>
<gene>
    <name evidence="4" type="ORF">HZI73_08415</name>
</gene>
<dbReference type="RefSeq" id="WP_212697805.1">
    <property type="nucleotide sequence ID" value="NZ_CP058649.1"/>
</dbReference>
<dbReference type="Gene3D" id="1.10.287.950">
    <property type="entry name" value="Methyl-accepting chemotaxis protein"/>
    <property type="match status" value="1"/>
</dbReference>
<dbReference type="Pfam" id="PF13682">
    <property type="entry name" value="CZB"/>
    <property type="match status" value="1"/>
</dbReference>
<dbReference type="Pfam" id="PF00015">
    <property type="entry name" value="MCPsignal"/>
    <property type="match status" value="1"/>
</dbReference>
<evidence type="ECO:0000256" key="1">
    <source>
        <dbReference type="ARBA" id="ARBA00023224"/>
    </source>
</evidence>
<dbReference type="SUPFAM" id="SSF58104">
    <property type="entry name" value="Methyl-accepting chemotaxis protein (MCP) signaling domain"/>
    <property type="match status" value="1"/>
</dbReference>
<dbReference type="GO" id="GO:0016020">
    <property type="term" value="C:membrane"/>
    <property type="evidence" value="ECO:0007669"/>
    <property type="project" value="InterPro"/>
</dbReference>
<evidence type="ECO:0000259" key="3">
    <source>
        <dbReference type="PROSITE" id="PS50111"/>
    </source>
</evidence>
<name>A0A8J8MIZ5_9FIRM</name>
<dbReference type="PANTHER" id="PTHR32089:SF112">
    <property type="entry name" value="LYSOZYME-LIKE PROTEIN-RELATED"/>
    <property type="match status" value="1"/>
</dbReference>
<accession>A0A8J8MIZ5</accession>
<dbReference type="Gene3D" id="1.20.120.30">
    <property type="entry name" value="Aspartate receptor, ligand-binding domain"/>
    <property type="match status" value="1"/>
</dbReference>
<dbReference type="SMART" id="SM00283">
    <property type="entry name" value="MA"/>
    <property type="match status" value="1"/>
</dbReference>
<dbReference type="InterPro" id="IPR025991">
    <property type="entry name" value="Chemoreceptor_zinc-bind_dom"/>
</dbReference>
<evidence type="ECO:0000256" key="2">
    <source>
        <dbReference type="PROSITE-ProRule" id="PRU00284"/>
    </source>
</evidence>
<keyword evidence="5" id="KW-1185">Reference proteome</keyword>
<dbReference type="PANTHER" id="PTHR32089">
    <property type="entry name" value="METHYL-ACCEPTING CHEMOTAXIS PROTEIN MCPB"/>
    <property type="match status" value="1"/>
</dbReference>
<dbReference type="KEGG" id="vpy:HZI73_08415"/>
<reference evidence="4" key="1">
    <citation type="submission" date="2020-07" db="EMBL/GenBank/DDBJ databases">
        <title>Vallitalea pronyensis genome.</title>
        <authorList>
            <person name="Postec A."/>
        </authorList>
    </citation>
    <scope>NUCLEOTIDE SEQUENCE</scope>
    <source>
        <strain evidence="4">FatNI3</strain>
    </source>
</reference>
<evidence type="ECO:0000313" key="5">
    <source>
        <dbReference type="Proteomes" id="UP000683246"/>
    </source>
</evidence>
<protein>
    <submittedName>
        <fullName evidence="4">CZB domain-containing protein</fullName>
    </submittedName>
</protein>
<dbReference type="AlphaFoldDB" id="A0A8J8MIZ5"/>